<organism evidence="1 2">
    <name type="scientific">Pogona vitticeps</name>
    <name type="common">central bearded dragon</name>
    <dbReference type="NCBI Taxonomy" id="103695"/>
    <lineage>
        <taxon>Eukaryota</taxon>
        <taxon>Metazoa</taxon>
        <taxon>Chordata</taxon>
        <taxon>Craniata</taxon>
        <taxon>Vertebrata</taxon>
        <taxon>Euteleostomi</taxon>
        <taxon>Lepidosauria</taxon>
        <taxon>Squamata</taxon>
        <taxon>Bifurcata</taxon>
        <taxon>Unidentata</taxon>
        <taxon>Episquamata</taxon>
        <taxon>Toxicofera</taxon>
        <taxon>Iguania</taxon>
        <taxon>Acrodonta</taxon>
        <taxon>Agamidae</taxon>
        <taxon>Amphibolurinae</taxon>
        <taxon>Pogona</taxon>
    </lineage>
</organism>
<gene>
    <name evidence="2" type="primary">C3H11orf65</name>
</gene>
<dbReference type="PANTHER" id="PTHR33504:SF2">
    <property type="entry name" value="PROTEIN MFI"/>
    <property type="match status" value="1"/>
</dbReference>
<dbReference type="RefSeq" id="XP_020658802.2">
    <property type="nucleotide sequence ID" value="XM_020803143.2"/>
</dbReference>
<keyword evidence="1" id="KW-1185">Reference proteome</keyword>
<accession>A0A6J0UDV6</accession>
<dbReference type="PANTHER" id="PTHR33504">
    <property type="entry name" value="NADH DEHYDROGENASE (UBIQUINONE) 1 BETA SUBCOMPLEX, 4"/>
    <property type="match status" value="1"/>
</dbReference>
<protein>
    <submittedName>
        <fullName evidence="2">Protein MFI isoform X1</fullName>
    </submittedName>
</protein>
<sequence>MEPTNKKLLRKHGKYRKRLHDVDALMELYSNEKHERRNHAATVIQRSWKRWLDLGVFDYYKELIGFKQCGEPSRLMKYIDPREAEFLDAAAGVHIRFRLGGLKFPPSIYYKVFTHRPIVDMCAFSPKDYTKLAVKRGLLGKRQEESSEDRSDWYKRIENNGWRLLSIRYWKAMDPITANDNIKTKEFQYCRVVRKQELEKKRKRRKIEWLKKMYFGEKLQVKTLDPDATALIQRATEGLMNSLECDGVDKVMEWEVNEMLKWTNALNYETYVKEWKEIGTSKISESYLGFQFCDKPYDLSELSKKIQELVQSHMGKGRKGQQAP</sequence>
<reference evidence="2" key="1">
    <citation type="submission" date="2025-08" db="UniProtKB">
        <authorList>
            <consortium name="RefSeq"/>
        </authorList>
    </citation>
    <scope>IDENTIFICATION</scope>
</reference>
<evidence type="ECO:0000313" key="2">
    <source>
        <dbReference type="RefSeq" id="XP_020658802.2"/>
    </source>
</evidence>
<proteinExistence type="predicted"/>
<dbReference type="GeneID" id="110084089"/>
<name>A0A6J0UDV6_9SAUR</name>
<evidence type="ECO:0000313" key="1">
    <source>
        <dbReference type="Proteomes" id="UP001652642"/>
    </source>
</evidence>
<dbReference type="Proteomes" id="UP001652642">
    <property type="component" value="Chromosome 3"/>
</dbReference>
<dbReference type="OrthoDB" id="10253073at2759"/>